<evidence type="ECO:0000256" key="2">
    <source>
        <dbReference type="ARBA" id="ARBA00022490"/>
    </source>
</evidence>
<comment type="caution">
    <text evidence="15">The sequence shown here is derived from an EMBL/GenBank/DDBJ whole genome shotgun (WGS) entry which is preliminary data.</text>
</comment>
<dbReference type="Gene3D" id="1.10.730.10">
    <property type="entry name" value="Isoleucyl-tRNA Synthetase, Domain 1"/>
    <property type="match status" value="1"/>
</dbReference>
<dbReference type="InterPro" id="IPR014729">
    <property type="entry name" value="Rossmann-like_a/b/a_fold"/>
</dbReference>
<dbReference type="PANTHER" id="PTHR43740:SF2">
    <property type="entry name" value="LEUCINE--TRNA LIGASE, MITOCHONDRIAL"/>
    <property type="match status" value="1"/>
</dbReference>
<dbReference type="PANTHER" id="PTHR43740">
    <property type="entry name" value="LEUCYL-TRNA SYNTHETASE"/>
    <property type="match status" value="1"/>
</dbReference>
<dbReference type="GO" id="GO:0004823">
    <property type="term" value="F:leucine-tRNA ligase activity"/>
    <property type="evidence" value="ECO:0007669"/>
    <property type="project" value="UniProtKB-UniRule"/>
</dbReference>
<dbReference type="Pfam" id="PF13603">
    <property type="entry name" value="tRNA-synt_1_2"/>
    <property type="match status" value="1"/>
</dbReference>
<dbReference type="CDD" id="cd07958">
    <property type="entry name" value="Anticodon_Ia_Leu_BEm"/>
    <property type="match status" value="1"/>
</dbReference>
<dbReference type="HAMAP" id="MF_00049_B">
    <property type="entry name" value="Leu_tRNA_synth_B"/>
    <property type="match status" value="1"/>
</dbReference>
<dbReference type="InterPro" id="IPR002302">
    <property type="entry name" value="Leu-tRNA-ligase"/>
</dbReference>
<sequence length="811" mass="91147">MSEIALPTPYDPRSIEPKWQTRWTERATNRAKLDTPERPFYALMMFPYPSAEGLHVGNLFAFTGSDISARFHRLIGHDVFQPLGFDAFGIHSENYALKVGAHPMELTPKNVGNFTRQLERAGFMIDWNQKVDTSRADYYKWTQWVFLQLHKQGLAYKKAAAVNWCPTDKTVLANEQVEGGLCERCGTAVEQRFLEQWFFRISEYAPRLLSNLDWLDWSPVTKQAQRNWIGKSEGAQLTFAVSGRSERITVFTTRADTIFGATYLVLAPEHPLVASITTDAQRSDVAAYQERATKQDLISRKSSKDKTGVFTGAYAVNPATGQNIPIWIADYVLMEYGTGAIMAVPGHDERDFEFAQVFDLPVVRVVAAADQQADTALGDAAFTDDDDACRLVNSGPFDGLAVRDAKREVTAWLADGGHGTAVTNYRLHDWCISRQRYWGPPIPIIYCEDCGAVPVPESQLPVELPFIPDFKPDDSGISPLARHEEWYRVPCPTCGKNARRETDVSDTFLDSAWYFLRYPSATRDDVPFDAARTKTWLPVNSYIGGNEHAVLHLLYSRFITMVLKDAGHIDFEEPFTRFRAHGMIIREGAKMSKSKGNVINPDQYMEEWGADAFRMYLMFLGPYEEGGDFRDQGISGVRRFLDRLWASVRDAVRDGSPDPDVIRKLHRTIKKVGEDSANLGYNTAIAAMMEYMNAVRRGERVAHRAEVEPLVQLVAPYAPHLAEECWETLGHQGSVFDAGWPSFDAAQLVDDEVDLVVQVNGKVRGKIRVPADIGSDEAMVRAVSDETIAKFVVGTPKKVIFVPKRLLNIVV</sequence>
<dbReference type="Pfam" id="PF00133">
    <property type="entry name" value="tRNA-synt_1"/>
    <property type="match status" value="1"/>
</dbReference>
<evidence type="ECO:0000313" key="15">
    <source>
        <dbReference type="EMBL" id="HCT58592.1"/>
    </source>
</evidence>
<dbReference type="Pfam" id="PF09334">
    <property type="entry name" value="tRNA-synt_1g"/>
    <property type="match status" value="1"/>
</dbReference>
<evidence type="ECO:0000256" key="6">
    <source>
        <dbReference type="ARBA" id="ARBA00022917"/>
    </source>
</evidence>
<dbReference type="NCBIfam" id="TIGR00396">
    <property type="entry name" value="leuS_bact"/>
    <property type="match status" value="1"/>
</dbReference>
<dbReference type="OMA" id="GIEHACM"/>
<evidence type="ECO:0000256" key="10">
    <source>
        <dbReference type="RuleBase" id="RU363035"/>
    </source>
</evidence>
<comment type="caution">
    <text evidence="9">Lacks conserved residue(s) required for the propagation of feature annotation.</text>
</comment>
<dbReference type="AlphaFoldDB" id="A0A3D4VCY8"/>
<dbReference type="EMBL" id="DPIY01000011">
    <property type="protein sequence ID" value="HCT58592.1"/>
    <property type="molecule type" value="Genomic_DNA"/>
</dbReference>
<keyword evidence="7 9" id="KW-0030">Aminoacyl-tRNA synthetase</keyword>
<evidence type="ECO:0000259" key="13">
    <source>
        <dbReference type="Pfam" id="PF09334"/>
    </source>
</evidence>
<evidence type="ECO:0000256" key="5">
    <source>
        <dbReference type="ARBA" id="ARBA00022840"/>
    </source>
</evidence>
<dbReference type="GO" id="GO:0005524">
    <property type="term" value="F:ATP binding"/>
    <property type="evidence" value="ECO:0007669"/>
    <property type="project" value="UniProtKB-UniRule"/>
</dbReference>
<evidence type="ECO:0000256" key="9">
    <source>
        <dbReference type="HAMAP-Rule" id="MF_00049"/>
    </source>
</evidence>
<feature type="domain" description="Leucyl-tRNA synthetase editing" evidence="14">
    <location>
        <begin position="226"/>
        <end position="413"/>
    </location>
</feature>
<dbReference type="Proteomes" id="UP000264071">
    <property type="component" value="Unassembled WGS sequence"/>
</dbReference>
<evidence type="ECO:0000256" key="8">
    <source>
        <dbReference type="ARBA" id="ARBA00047469"/>
    </source>
</evidence>
<gene>
    <name evidence="9" type="primary">leuS</name>
    <name evidence="15" type="ORF">DGD08_15415</name>
</gene>
<feature type="binding site" evidence="9">
    <location>
        <position position="593"/>
    </location>
    <ligand>
        <name>ATP</name>
        <dbReference type="ChEBI" id="CHEBI:30616"/>
    </ligand>
</feature>
<evidence type="ECO:0000259" key="14">
    <source>
        <dbReference type="Pfam" id="PF13603"/>
    </source>
</evidence>
<dbReference type="InterPro" id="IPR015413">
    <property type="entry name" value="Methionyl/Leucyl_tRNA_Synth"/>
</dbReference>
<keyword evidence="3 9" id="KW-0436">Ligase</keyword>
<dbReference type="FunFam" id="1.10.730.10:FF:000002">
    <property type="entry name" value="Leucine--tRNA ligase"/>
    <property type="match status" value="1"/>
</dbReference>
<comment type="subcellular location">
    <subcellularLocation>
        <location evidence="9">Cytoplasm</location>
    </subcellularLocation>
</comment>
<dbReference type="InterPro" id="IPR009080">
    <property type="entry name" value="tRNAsynth_Ia_anticodon-bd"/>
</dbReference>
<dbReference type="InterPro" id="IPR013155">
    <property type="entry name" value="M/V/L/I-tRNA-synth_anticd-bd"/>
</dbReference>
<dbReference type="Pfam" id="PF08264">
    <property type="entry name" value="Anticodon_1"/>
    <property type="match status" value="1"/>
</dbReference>
<feature type="domain" description="Methionyl/Valyl/Leucyl/Isoleucyl-tRNA synthetase anticodon-binding" evidence="12">
    <location>
        <begin position="661"/>
        <end position="772"/>
    </location>
</feature>
<evidence type="ECO:0000256" key="3">
    <source>
        <dbReference type="ARBA" id="ARBA00022598"/>
    </source>
</evidence>
<dbReference type="InterPro" id="IPR009008">
    <property type="entry name" value="Val/Leu/Ile-tRNA-synth_edit"/>
</dbReference>
<evidence type="ECO:0000256" key="1">
    <source>
        <dbReference type="ARBA" id="ARBA00005594"/>
    </source>
</evidence>
<dbReference type="GO" id="GO:0005829">
    <property type="term" value="C:cytosol"/>
    <property type="evidence" value="ECO:0007669"/>
    <property type="project" value="TreeGrafter"/>
</dbReference>
<dbReference type="PRINTS" id="PR00985">
    <property type="entry name" value="TRNASYNTHLEU"/>
</dbReference>
<accession>A0A3D4VCY8</accession>
<dbReference type="GO" id="GO:0006429">
    <property type="term" value="P:leucyl-tRNA aminoacylation"/>
    <property type="evidence" value="ECO:0007669"/>
    <property type="project" value="UniProtKB-UniRule"/>
</dbReference>
<dbReference type="Gene3D" id="3.10.20.590">
    <property type="match status" value="1"/>
</dbReference>
<organism evidence="15 16">
    <name type="scientific">Gemmatimonas aurantiaca</name>
    <dbReference type="NCBI Taxonomy" id="173480"/>
    <lineage>
        <taxon>Bacteria</taxon>
        <taxon>Pseudomonadati</taxon>
        <taxon>Gemmatimonadota</taxon>
        <taxon>Gemmatimonadia</taxon>
        <taxon>Gemmatimonadales</taxon>
        <taxon>Gemmatimonadaceae</taxon>
        <taxon>Gemmatimonas</taxon>
    </lineage>
</organism>
<dbReference type="FunFam" id="3.40.50.620:FF:000056">
    <property type="entry name" value="Leucine--tRNA ligase"/>
    <property type="match status" value="1"/>
</dbReference>
<evidence type="ECO:0000259" key="12">
    <source>
        <dbReference type="Pfam" id="PF08264"/>
    </source>
</evidence>
<keyword evidence="4 9" id="KW-0547">Nucleotide-binding</keyword>
<evidence type="ECO:0000313" key="16">
    <source>
        <dbReference type="Proteomes" id="UP000264071"/>
    </source>
</evidence>
<feature type="domain" description="Methionyl/Leucyl tRNA synthetase" evidence="13">
    <location>
        <begin position="46"/>
        <end position="188"/>
    </location>
</feature>
<evidence type="ECO:0000256" key="7">
    <source>
        <dbReference type="ARBA" id="ARBA00023146"/>
    </source>
</evidence>
<dbReference type="InterPro" id="IPR002300">
    <property type="entry name" value="aa-tRNA-synth_Ia"/>
</dbReference>
<proteinExistence type="inferred from homology"/>
<reference evidence="15 16" key="1">
    <citation type="journal article" date="2018" name="Nat. Biotechnol.">
        <title>A standardized bacterial taxonomy based on genome phylogeny substantially revises the tree of life.</title>
        <authorList>
            <person name="Parks D.H."/>
            <person name="Chuvochina M."/>
            <person name="Waite D.W."/>
            <person name="Rinke C."/>
            <person name="Skarshewski A."/>
            <person name="Chaumeil P.A."/>
            <person name="Hugenholtz P."/>
        </authorList>
    </citation>
    <scope>NUCLEOTIDE SEQUENCE [LARGE SCALE GENOMIC DNA]</scope>
    <source>
        <strain evidence="15">UBA8844</strain>
    </source>
</reference>
<dbReference type="SUPFAM" id="SSF52374">
    <property type="entry name" value="Nucleotidylyl transferase"/>
    <property type="match status" value="1"/>
</dbReference>
<keyword evidence="5 9" id="KW-0067">ATP-binding</keyword>
<evidence type="ECO:0000256" key="4">
    <source>
        <dbReference type="ARBA" id="ARBA00022741"/>
    </source>
</evidence>
<dbReference type="SUPFAM" id="SSF50677">
    <property type="entry name" value="ValRS/IleRS/LeuRS editing domain"/>
    <property type="match status" value="1"/>
</dbReference>
<comment type="catalytic activity">
    <reaction evidence="8 9">
        <text>tRNA(Leu) + L-leucine + ATP = L-leucyl-tRNA(Leu) + AMP + diphosphate</text>
        <dbReference type="Rhea" id="RHEA:11688"/>
        <dbReference type="Rhea" id="RHEA-COMP:9613"/>
        <dbReference type="Rhea" id="RHEA-COMP:9622"/>
        <dbReference type="ChEBI" id="CHEBI:30616"/>
        <dbReference type="ChEBI" id="CHEBI:33019"/>
        <dbReference type="ChEBI" id="CHEBI:57427"/>
        <dbReference type="ChEBI" id="CHEBI:78442"/>
        <dbReference type="ChEBI" id="CHEBI:78494"/>
        <dbReference type="ChEBI" id="CHEBI:456215"/>
        <dbReference type="EC" id="6.1.1.4"/>
    </reaction>
</comment>
<comment type="similarity">
    <text evidence="1 9 10">Belongs to the class-I aminoacyl-tRNA synthetase family.</text>
</comment>
<dbReference type="EC" id="6.1.1.4" evidence="9"/>
<name>A0A3D4VCY8_9BACT</name>
<dbReference type="Gene3D" id="3.40.50.620">
    <property type="entry name" value="HUPs"/>
    <property type="match status" value="2"/>
</dbReference>
<dbReference type="PROSITE" id="PS00178">
    <property type="entry name" value="AA_TRNA_LIGASE_I"/>
    <property type="match status" value="1"/>
</dbReference>
<dbReference type="SUPFAM" id="SSF47323">
    <property type="entry name" value="Anticodon-binding domain of a subclass of class I aminoacyl-tRNA synthetases"/>
    <property type="match status" value="1"/>
</dbReference>
<feature type="domain" description="Aminoacyl-tRNA synthetase class Ia" evidence="11">
    <location>
        <begin position="428"/>
        <end position="621"/>
    </location>
</feature>
<keyword evidence="2 9" id="KW-0963">Cytoplasm</keyword>
<feature type="short sequence motif" description="'KMSKS' region" evidence="9">
    <location>
        <begin position="590"/>
        <end position="594"/>
    </location>
</feature>
<keyword evidence="6 9" id="KW-0648">Protein biosynthesis</keyword>
<dbReference type="CDD" id="cd00812">
    <property type="entry name" value="LeuRS_core"/>
    <property type="match status" value="1"/>
</dbReference>
<protein>
    <recommendedName>
        <fullName evidence="9">Leucine--tRNA ligase</fullName>
        <ecNumber evidence="9">6.1.1.4</ecNumber>
    </recommendedName>
    <alternativeName>
        <fullName evidence="9">Leucyl-tRNA synthetase</fullName>
        <shortName evidence="9">LeuRS</shortName>
    </alternativeName>
</protein>
<evidence type="ECO:0000259" key="11">
    <source>
        <dbReference type="Pfam" id="PF00133"/>
    </source>
</evidence>
<dbReference type="InterPro" id="IPR025709">
    <property type="entry name" value="Leu_tRNA-synth_edit"/>
</dbReference>
<dbReference type="InterPro" id="IPR001412">
    <property type="entry name" value="aa-tRNA-synth_I_CS"/>
</dbReference>
<dbReference type="GO" id="GO:0002161">
    <property type="term" value="F:aminoacyl-tRNA deacylase activity"/>
    <property type="evidence" value="ECO:0007669"/>
    <property type="project" value="InterPro"/>
</dbReference>